<dbReference type="PANTHER" id="PTHR30486">
    <property type="entry name" value="TWITCHING MOTILITY PROTEIN PILT"/>
    <property type="match status" value="1"/>
</dbReference>
<dbReference type="PANTHER" id="PTHR30486:SF14">
    <property type="entry name" value="FLAGELLA ACCESSORY PROTEIN I"/>
    <property type="match status" value="1"/>
</dbReference>
<sequence length="559" mass="63954">MTEHGQPTPSDELRQHAARRPHLREHLMKFKQITGEFPLFIEEADDEYESDRPNVLYPVGGPIYCHIYGDVGQDMKYYVIEPDLSDDEWSVFNRVRDKLLERSVTKPAPQDEAEYDDRIEELMEETTKIKEPESESDSGVLTRLKNITDVGKVELTEQTYENIRYRLNRDIVGLGPLEPVMRDPANEDIHVIGPNQCFTDHSVYSMIETTVEWESDEHFDQWLKNMGERMGDPVSDSDPIVDSTLPDGSRLNLIYSDDVSLKGPSLTIRQGDEVPLSIFQITAWNTLSPELSAYLWLCLENEQTVFVVGETASGKTTTLNSIMAFIPRDAKIYTAEDTAEVMPPHDTWQQLLTREGDDEETSISMFDLVAAALRSRPDYIIVGEVRGEEGRMAFQAAQTGHPVMLTFHASDIVSMIQRFTGDPINIPETFMDNADVALFQNRVKQGDDVLRRVTSVQEIEGYSKEMDGVVTRQAFYWDPVEDEIVFQGRNNSYVLEEQIATLLGYEDTRDIYDDLDFRARIIERAIQEGIVGYHEVNELITDFQRDGVEGLPFDIYRQD</sequence>
<dbReference type="InterPro" id="IPR001482">
    <property type="entry name" value="T2SS/T4SS_dom"/>
</dbReference>
<dbReference type="Pfam" id="PF00437">
    <property type="entry name" value="T2SSE"/>
    <property type="match status" value="1"/>
</dbReference>
<evidence type="ECO:0000313" key="3">
    <source>
        <dbReference type="EMBL" id="MXR52706.1"/>
    </source>
</evidence>
<accession>A0A6B0T8Y7</accession>
<proteinExistence type="inferred from homology"/>
<dbReference type="CDD" id="cd01130">
    <property type="entry name" value="VirB11-like_ATPase"/>
    <property type="match status" value="1"/>
</dbReference>
<dbReference type="Proteomes" id="UP000466535">
    <property type="component" value="Unassembled WGS sequence"/>
</dbReference>
<reference evidence="3 4" key="1">
    <citation type="submission" date="2019-12" db="EMBL/GenBank/DDBJ databases">
        <title>Isolation and characterization of three novel carbon monoxide-oxidizing members of Halobacteria from salione crusts and soils.</title>
        <authorList>
            <person name="Myers M.R."/>
            <person name="King G.M."/>
        </authorList>
    </citation>
    <scope>NUCLEOTIDE SEQUENCE [LARGE SCALE GENOMIC DNA]</scope>
    <source>
        <strain evidence="3 4">WSH3</strain>
    </source>
</reference>
<keyword evidence="4" id="KW-1185">Reference proteome</keyword>
<dbReference type="AlphaFoldDB" id="A0A6B0T8Y7"/>
<evidence type="ECO:0000256" key="1">
    <source>
        <dbReference type="ARBA" id="ARBA00006611"/>
    </source>
</evidence>
<dbReference type="Gene3D" id="3.40.50.300">
    <property type="entry name" value="P-loop containing nucleotide triphosphate hydrolases"/>
    <property type="match status" value="1"/>
</dbReference>
<comment type="similarity">
    <text evidence="1">Belongs to the GSP E family.</text>
</comment>
<gene>
    <name evidence="3" type="ORF">GRX03_13960</name>
</gene>
<organism evidence="3 4">
    <name type="scientific">Halovenus carboxidivorans</name>
    <dbReference type="NCBI Taxonomy" id="2692199"/>
    <lineage>
        <taxon>Archaea</taxon>
        <taxon>Methanobacteriati</taxon>
        <taxon>Methanobacteriota</taxon>
        <taxon>Stenosarchaea group</taxon>
        <taxon>Halobacteria</taxon>
        <taxon>Halobacteriales</taxon>
        <taxon>Haloarculaceae</taxon>
        <taxon>Halovenus</taxon>
    </lineage>
</organism>
<dbReference type="RefSeq" id="WP_159764820.1">
    <property type="nucleotide sequence ID" value="NZ_WUUT01000005.1"/>
</dbReference>
<dbReference type="OrthoDB" id="33500at2157"/>
<comment type="caution">
    <text evidence="3">The sequence shown here is derived from an EMBL/GenBank/DDBJ whole genome shotgun (WGS) entry which is preliminary data.</text>
</comment>
<dbReference type="SUPFAM" id="SSF52540">
    <property type="entry name" value="P-loop containing nucleoside triphosphate hydrolases"/>
    <property type="match status" value="1"/>
</dbReference>
<dbReference type="GO" id="GO:0016887">
    <property type="term" value="F:ATP hydrolysis activity"/>
    <property type="evidence" value="ECO:0007669"/>
    <property type="project" value="InterPro"/>
</dbReference>
<protein>
    <recommendedName>
        <fullName evidence="2">Bacterial type II secretion system protein E domain-containing protein</fullName>
    </recommendedName>
</protein>
<feature type="domain" description="Bacterial type II secretion system protein E" evidence="2">
    <location>
        <begin position="233"/>
        <end position="419"/>
    </location>
</feature>
<dbReference type="InterPro" id="IPR027417">
    <property type="entry name" value="P-loop_NTPase"/>
</dbReference>
<dbReference type="Gene3D" id="3.30.450.380">
    <property type="match status" value="1"/>
</dbReference>
<evidence type="ECO:0000313" key="4">
    <source>
        <dbReference type="Proteomes" id="UP000466535"/>
    </source>
</evidence>
<name>A0A6B0T8Y7_9EURY</name>
<dbReference type="InterPro" id="IPR050921">
    <property type="entry name" value="T4SS_GSP_E_ATPase"/>
</dbReference>
<evidence type="ECO:0000259" key="2">
    <source>
        <dbReference type="Pfam" id="PF00437"/>
    </source>
</evidence>
<dbReference type="EMBL" id="WUUT01000005">
    <property type="protein sequence ID" value="MXR52706.1"/>
    <property type="molecule type" value="Genomic_DNA"/>
</dbReference>